<dbReference type="InterPro" id="IPR046181">
    <property type="entry name" value="DUF6209"/>
</dbReference>
<accession>A0A0K1ELL1</accession>
<dbReference type="AlphaFoldDB" id="A0A0K1ELL1"/>
<sequence length="256" mass="28941">MKRLLSTTFALLCLGTAATAAAQTSTQPTLTFHDDWTVEQEGQPSTDTPLRIRYDLDRLAQCRGPSWTITGYMMSNRGPVSSFTVASPWTTGPTAELNLAVSRGGNLELWFQVTDANGCSAWDSDHNWNFHTWVTHDPTVTFSADWSETLTGTLQAGSTLMVDYDIGRLPLCRAYYLNYVAWSVSLNYRFDGGEIFTAPLTTTWGEWNLQYWRQIPAFINIPPGVSQVEMWFSNTDRKACQEYDSDYGQNYIYQVQ</sequence>
<dbReference type="EMBL" id="CP012159">
    <property type="protein sequence ID" value="AKT41503.1"/>
    <property type="molecule type" value="Genomic_DNA"/>
</dbReference>
<dbReference type="Pfam" id="PF19714">
    <property type="entry name" value="DUF6209"/>
    <property type="match status" value="1"/>
</dbReference>
<reference evidence="2 3" key="1">
    <citation type="submission" date="2015-07" db="EMBL/GenBank/DDBJ databases">
        <title>Genome analysis of myxobacterium Chondromyces crocatus Cm c5 reveals a high potential for natural compound synthesis and the genetic basis for the loss of fruiting body formation.</title>
        <authorList>
            <person name="Zaburannyi N."/>
            <person name="Bunk B."/>
            <person name="Maier J."/>
            <person name="Overmann J."/>
            <person name="Mueller R."/>
        </authorList>
    </citation>
    <scope>NUCLEOTIDE SEQUENCE [LARGE SCALE GENOMIC DNA]</scope>
    <source>
        <strain evidence="2 3">Cm c5</strain>
    </source>
</reference>
<organism evidence="2 3">
    <name type="scientific">Chondromyces crocatus</name>
    <dbReference type="NCBI Taxonomy" id="52"/>
    <lineage>
        <taxon>Bacteria</taxon>
        <taxon>Pseudomonadati</taxon>
        <taxon>Myxococcota</taxon>
        <taxon>Polyangia</taxon>
        <taxon>Polyangiales</taxon>
        <taxon>Polyangiaceae</taxon>
        <taxon>Chondromyces</taxon>
    </lineage>
</organism>
<evidence type="ECO:0000313" key="3">
    <source>
        <dbReference type="Proteomes" id="UP000067626"/>
    </source>
</evidence>
<evidence type="ECO:0000256" key="1">
    <source>
        <dbReference type="SAM" id="SignalP"/>
    </source>
</evidence>
<feature type="chain" id="PRO_5005459614" description="CBM21 domain-containing protein" evidence="1">
    <location>
        <begin position="23"/>
        <end position="256"/>
    </location>
</feature>
<dbReference type="Proteomes" id="UP000067626">
    <property type="component" value="Chromosome"/>
</dbReference>
<dbReference type="RefSeq" id="WP_050433282.1">
    <property type="nucleotide sequence ID" value="NZ_CP012159.1"/>
</dbReference>
<feature type="signal peptide" evidence="1">
    <location>
        <begin position="1"/>
        <end position="22"/>
    </location>
</feature>
<protein>
    <recommendedName>
        <fullName evidence="4">CBM21 domain-containing protein</fullName>
    </recommendedName>
</protein>
<keyword evidence="3" id="KW-1185">Reference proteome</keyword>
<evidence type="ECO:0008006" key="4">
    <source>
        <dbReference type="Google" id="ProtNLM"/>
    </source>
</evidence>
<dbReference type="OrthoDB" id="8564695at2"/>
<keyword evidence="1" id="KW-0732">Signal</keyword>
<evidence type="ECO:0000313" key="2">
    <source>
        <dbReference type="EMBL" id="AKT41503.1"/>
    </source>
</evidence>
<proteinExistence type="predicted"/>
<name>A0A0K1ELL1_CHOCO</name>
<gene>
    <name evidence="2" type="ORF">CMC5_057110</name>
</gene>
<dbReference type="KEGG" id="ccro:CMC5_057110"/>